<dbReference type="SUPFAM" id="SSF51445">
    <property type="entry name" value="(Trans)glycosidases"/>
    <property type="match status" value="1"/>
</dbReference>
<dbReference type="PIRSF" id="PIRSF001092">
    <property type="entry name" value="Alpha-L-fucosidase"/>
    <property type="match status" value="1"/>
</dbReference>
<dbReference type="EMBL" id="JXQK01000051">
    <property type="protein sequence ID" value="KIP62786.1"/>
    <property type="molecule type" value="Genomic_DNA"/>
</dbReference>
<evidence type="ECO:0000256" key="6">
    <source>
        <dbReference type="ARBA" id="ARBA00023295"/>
    </source>
</evidence>
<evidence type="ECO:0000256" key="7">
    <source>
        <dbReference type="PIRSR" id="PIRSR001092-1"/>
    </source>
</evidence>
<reference evidence="10 11" key="1">
    <citation type="submission" date="2015-01" db="EMBL/GenBank/DDBJ databases">
        <title>Comparative genomics of non-oral Prevotella species.</title>
        <authorList>
            <person name="Accetto T."/>
            <person name="Nograsek B."/>
            <person name="Avgustin G."/>
        </authorList>
    </citation>
    <scope>NUCLEOTIDE SEQUENCE [LARGE SCALE GENOMIC DNA]</scope>
    <source>
        <strain evidence="10 11">P5-119</strain>
    </source>
</reference>
<name>A0A0D0IWE8_9BACT</name>
<dbReference type="STRING" id="1602171.ST44_06090"/>
<dbReference type="Pfam" id="PF01120">
    <property type="entry name" value="Alpha_L_fucos"/>
    <property type="match status" value="1"/>
</dbReference>
<feature type="chain" id="PRO_5002212574" description="alpha-L-fucosidase" evidence="8">
    <location>
        <begin position="20"/>
        <end position="448"/>
    </location>
</feature>
<comment type="function">
    <text evidence="1">Alpha-L-fucosidase is responsible for hydrolyzing the alpha-1,6-linked fucose joined to the reducing-end N-acetylglucosamine of the carbohydrate moieties of glycoproteins.</text>
</comment>
<dbReference type="Gene3D" id="3.20.20.80">
    <property type="entry name" value="Glycosidases"/>
    <property type="match status" value="1"/>
</dbReference>
<dbReference type="GO" id="GO:0016139">
    <property type="term" value="P:glycoside catabolic process"/>
    <property type="evidence" value="ECO:0007669"/>
    <property type="project" value="TreeGrafter"/>
</dbReference>
<organism evidence="10 11">
    <name type="scientific">Prevotella pectinovora</name>
    <dbReference type="NCBI Taxonomy" id="1602169"/>
    <lineage>
        <taxon>Bacteria</taxon>
        <taxon>Pseudomonadati</taxon>
        <taxon>Bacteroidota</taxon>
        <taxon>Bacteroidia</taxon>
        <taxon>Bacteroidales</taxon>
        <taxon>Prevotellaceae</taxon>
        <taxon>Prevotella</taxon>
    </lineage>
</organism>
<feature type="signal peptide" evidence="8">
    <location>
        <begin position="1"/>
        <end position="19"/>
    </location>
</feature>
<evidence type="ECO:0000256" key="3">
    <source>
        <dbReference type="ARBA" id="ARBA00012662"/>
    </source>
</evidence>
<dbReference type="PANTHER" id="PTHR10030:SF37">
    <property type="entry name" value="ALPHA-L-FUCOSIDASE-RELATED"/>
    <property type="match status" value="1"/>
</dbReference>
<keyword evidence="4 8" id="KW-0732">Signal</keyword>
<comment type="similarity">
    <text evidence="2">Belongs to the glycosyl hydrolase 29 family.</text>
</comment>
<dbReference type="Proteomes" id="UP000032046">
    <property type="component" value="Unassembled WGS sequence"/>
</dbReference>
<evidence type="ECO:0000256" key="5">
    <source>
        <dbReference type="ARBA" id="ARBA00022801"/>
    </source>
</evidence>
<dbReference type="GO" id="GO:0006004">
    <property type="term" value="P:fucose metabolic process"/>
    <property type="evidence" value="ECO:0007669"/>
    <property type="project" value="InterPro"/>
</dbReference>
<dbReference type="InterPro" id="IPR017853">
    <property type="entry name" value="GH"/>
</dbReference>
<comment type="caution">
    <text evidence="10">The sequence shown here is derived from an EMBL/GenBank/DDBJ whole genome shotgun (WGS) entry which is preliminary data.</text>
</comment>
<dbReference type="GO" id="GO:0004560">
    <property type="term" value="F:alpha-L-fucosidase activity"/>
    <property type="evidence" value="ECO:0007669"/>
    <property type="project" value="InterPro"/>
</dbReference>
<gene>
    <name evidence="10" type="ORF">ST44_06090</name>
</gene>
<dbReference type="InterPro" id="IPR016286">
    <property type="entry name" value="FUC_metazoa-typ"/>
</dbReference>
<dbReference type="InterPro" id="IPR057739">
    <property type="entry name" value="Glyco_hydro_29_N"/>
</dbReference>
<protein>
    <recommendedName>
        <fullName evidence="3">alpha-L-fucosidase</fullName>
        <ecNumber evidence="3">3.2.1.51</ecNumber>
    </recommendedName>
</protein>
<feature type="domain" description="Glycoside hydrolase family 29 N-terminal" evidence="9">
    <location>
        <begin position="22"/>
        <end position="353"/>
    </location>
</feature>
<sequence length="448" mass="50773">MKHALITALLASATLLGNAQNQQKAETCNQQHYVPTAENLQARNEFSDNRFGIFLHWGLYSMFAQGEWYLNYGPNKDEYAKVADAFYPHSFNAEKWISAIKASGAKYICFTTRHHEGFSMWDTKQSDYNIMNTPYGKDIVRQLADECHKQGIGLHLYYSHIDWTREDYPAGRTGLTTGKDPKKADWNHYYKFMNAQLTELLTNYGKVDGIWFDGWWDHDEDTIPFNWQLPEQYAMIHKLQPACIIGNNHHQTPFEGEDMQMFERDIPGENKNGLSGQSISRLPLETCQTMNGMWGYKIKDQNYKSAKELIRLLVRTAAKGANLLLNIGPQPNGELPATALDRLADMGKWLNGNAGESIYRTVAGEVALGDSIVSTCGKGKKAPLYIHILTDKKDGEIAVTMKGKAKKATNLITGDKLAFRKDKATGKTIFELNDRKGDEDDYIIKVEF</sequence>
<accession>A0A0D0IWE8</accession>
<dbReference type="GO" id="GO:0005764">
    <property type="term" value="C:lysosome"/>
    <property type="evidence" value="ECO:0007669"/>
    <property type="project" value="TreeGrafter"/>
</dbReference>
<evidence type="ECO:0000256" key="2">
    <source>
        <dbReference type="ARBA" id="ARBA00007951"/>
    </source>
</evidence>
<evidence type="ECO:0000256" key="4">
    <source>
        <dbReference type="ARBA" id="ARBA00022729"/>
    </source>
</evidence>
<keyword evidence="11" id="KW-1185">Reference proteome</keyword>
<keyword evidence="5" id="KW-0378">Hydrolase</keyword>
<dbReference type="PANTHER" id="PTHR10030">
    <property type="entry name" value="ALPHA-L-FUCOSIDASE"/>
    <property type="match status" value="1"/>
</dbReference>
<feature type="site" description="May be important for catalysis" evidence="7">
    <location>
        <position position="287"/>
    </location>
</feature>
<dbReference type="SMART" id="SM00812">
    <property type="entry name" value="Alpha_L_fucos"/>
    <property type="match status" value="1"/>
</dbReference>
<evidence type="ECO:0000313" key="11">
    <source>
        <dbReference type="Proteomes" id="UP000032046"/>
    </source>
</evidence>
<proteinExistence type="inferred from homology"/>
<dbReference type="AlphaFoldDB" id="A0A0D0IWE8"/>
<dbReference type="PRINTS" id="PR00741">
    <property type="entry name" value="GLHYDRLASE29"/>
</dbReference>
<dbReference type="OrthoDB" id="1389336at2"/>
<evidence type="ECO:0000313" key="10">
    <source>
        <dbReference type="EMBL" id="KIP62786.1"/>
    </source>
</evidence>
<dbReference type="RefSeq" id="WP_042518937.1">
    <property type="nucleotide sequence ID" value="NZ_JAXESS010000109.1"/>
</dbReference>
<evidence type="ECO:0000259" key="9">
    <source>
        <dbReference type="Pfam" id="PF01120"/>
    </source>
</evidence>
<dbReference type="EC" id="3.2.1.51" evidence="3"/>
<evidence type="ECO:0000256" key="1">
    <source>
        <dbReference type="ARBA" id="ARBA00004071"/>
    </source>
</evidence>
<dbReference type="InterPro" id="IPR000933">
    <property type="entry name" value="Glyco_hydro_29"/>
</dbReference>
<evidence type="ECO:0000256" key="8">
    <source>
        <dbReference type="SAM" id="SignalP"/>
    </source>
</evidence>
<keyword evidence="6" id="KW-0326">Glycosidase</keyword>
<dbReference type="GeneID" id="93483899"/>